<dbReference type="Gene3D" id="3.50.30.30">
    <property type="match status" value="3"/>
</dbReference>
<evidence type="ECO:0000256" key="9">
    <source>
        <dbReference type="PIRSR" id="PIRSR615500-1"/>
    </source>
</evidence>
<dbReference type="InParanoid" id="A0A3Q7GA54"/>
<feature type="active site" description="Charge relay system" evidence="9 10">
    <location>
        <position position="1625"/>
    </location>
</feature>
<feature type="domain" description="Peptidase S8/S53" evidence="11">
    <location>
        <begin position="1545"/>
        <end position="1981"/>
    </location>
</feature>
<dbReference type="InterPro" id="IPR015500">
    <property type="entry name" value="Peptidase_S8_subtilisin-rel"/>
</dbReference>
<keyword evidence="6 10" id="KW-0378">Hydrolase</keyword>
<dbReference type="GO" id="GO:0004252">
    <property type="term" value="F:serine-type endopeptidase activity"/>
    <property type="evidence" value="ECO:0000318"/>
    <property type="project" value="GO_Central"/>
</dbReference>
<feature type="domain" description="Inhibitor I9" evidence="12">
    <location>
        <begin position="719"/>
        <end position="803"/>
    </location>
</feature>
<dbReference type="Pfam" id="PF17766">
    <property type="entry name" value="fn3_6"/>
    <property type="match status" value="3"/>
</dbReference>
<dbReference type="InterPro" id="IPR036852">
    <property type="entry name" value="Peptidase_S8/S53_dom_sf"/>
</dbReference>
<dbReference type="EnsemblPlants" id="Solyc04g078730.2.1">
    <property type="protein sequence ID" value="Solyc04g078730.2.1"/>
    <property type="gene ID" value="Solyc04g078730.2"/>
</dbReference>
<feature type="domain" description="Subtilisin-like protease fibronectin type-III" evidence="13">
    <location>
        <begin position="615"/>
        <end position="712"/>
    </location>
</feature>
<evidence type="ECO:0000256" key="10">
    <source>
        <dbReference type="PROSITE-ProRule" id="PRU01240"/>
    </source>
</evidence>
<dbReference type="GO" id="GO:0006508">
    <property type="term" value="P:proteolysis"/>
    <property type="evidence" value="ECO:0007669"/>
    <property type="project" value="UniProtKB-KW"/>
</dbReference>
<dbReference type="Proteomes" id="UP000004994">
    <property type="component" value="Chromosome 4"/>
</dbReference>
<feature type="domain" description="Peptidase S8/S53" evidence="11">
    <location>
        <begin position="827"/>
        <end position="1264"/>
    </location>
</feature>
<dbReference type="InterPro" id="IPR010259">
    <property type="entry name" value="S8pro/Inhibitor_I9"/>
</dbReference>
<dbReference type="Gene3D" id="3.40.50.200">
    <property type="entry name" value="Peptidase S8/S53 domain"/>
    <property type="match status" value="3"/>
</dbReference>
<feature type="active site" description="Charge relay system" evidence="10">
    <location>
        <position position="836"/>
    </location>
</feature>
<dbReference type="PRINTS" id="PR00723">
    <property type="entry name" value="SUBTILISIN"/>
</dbReference>
<feature type="active site" description="Charge relay system" evidence="10">
    <location>
        <position position="1225"/>
    </location>
</feature>
<feature type="domain" description="Inhibitor I9" evidence="12">
    <location>
        <begin position="6"/>
        <end position="80"/>
    </location>
</feature>
<feature type="active site" description="Charge relay system" evidence="10">
    <location>
        <position position="907"/>
    </location>
</feature>
<name>A0A3Q7GA54_SOLLC</name>
<reference evidence="14" key="1">
    <citation type="journal article" date="2012" name="Nature">
        <title>The tomato genome sequence provides insights into fleshy fruit evolution.</title>
        <authorList>
            <consortium name="Tomato Genome Consortium"/>
        </authorList>
    </citation>
    <scope>NUCLEOTIDE SEQUENCE [LARGE SCALE GENOMIC DNA]</scope>
    <source>
        <strain evidence="14">cv. Heinz 1706</strain>
    </source>
</reference>
<keyword evidence="7 10" id="KW-0720">Serine protease</keyword>
<comment type="similarity">
    <text evidence="2 10">Belongs to the peptidase S8 family.</text>
</comment>
<feature type="domain" description="Inhibitor I9" evidence="12">
    <location>
        <begin position="1442"/>
        <end position="1521"/>
    </location>
</feature>
<dbReference type="CDD" id="cd02120">
    <property type="entry name" value="PA_subtilisin_like"/>
    <property type="match status" value="3"/>
</dbReference>
<dbReference type="InterPro" id="IPR023828">
    <property type="entry name" value="Peptidase_S8_Ser-AS"/>
</dbReference>
<evidence type="ECO:0000256" key="3">
    <source>
        <dbReference type="ARBA" id="ARBA00022525"/>
    </source>
</evidence>
<feature type="active site" description="Charge relay system" evidence="10">
    <location>
        <position position="184"/>
    </location>
</feature>
<evidence type="ECO:0000259" key="13">
    <source>
        <dbReference type="Pfam" id="PF17766"/>
    </source>
</evidence>
<comment type="subcellular location">
    <subcellularLocation>
        <location evidence="1">Secreted</location>
    </subcellularLocation>
</comment>
<evidence type="ECO:0000256" key="6">
    <source>
        <dbReference type="ARBA" id="ARBA00022801"/>
    </source>
</evidence>
<evidence type="ECO:0000259" key="12">
    <source>
        <dbReference type="Pfam" id="PF05922"/>
    </source>
</evidence>
<feature type="active site" description="Charge relay system" evidence="10">
    <location>
        <position position="113"/>
    </location>
</feature>
<keyword evidence="15" id="KW-1185">Reference proteome</keyword>
<evidence type="ECO:0000256" key="2">
    <source>
        <dbReference type="ARBA" id="ARBA00011073"/>
    </source>
</evidence>
<evidence type="ECO:0000256" key="8">
    <source>
        <dbReference type="ARBA" id="ARBA00023180"/>
    </source>
</evidence>
<dbReference type="InterPro" id="IPR041469">
    <property type="entry name" value="Subtilisin-like_FN3"/>
</dbReference>
<reference evidence="14" key="2">
    <citation type="submission" date="2019-01" db="UniProtKB">
        <authorList>
            <consortium name="EnsemblPlants"/>
        </authorList>
    </citation>
    <scope>IDENTIFICATION</scope>
    <source>
        <strain evidence="14">cv. Heinz 1706</strain>
    </source>
</reference>
<feature type="active site" description="Charge relay system" evidence="9 10">
    <location>
        <position position="1941"/>
    </location>
</feature>
<protein>
    <recommendedName>
        <fullName evidence="16">Peptidase S8/S53 domain-containing protein</fullName>
    </recommendedName>
</protein>
<evidence type="ECO:0000259" key="11">
    <source>
        <dbReference type="Pfam" id="PF00082"/>
    </source>
</evidence>
<dbReference type="SUPFAM" id="SSF52743">
    <property type="entry name" value="Subtilisin-like"/>
    <property type="match status" value="3"/>
</dbReference>
<dbReference type="CDD" id="cd04852">
    <property type="entry name" value="Peptidases_S8_3"/>
    <property type="match status" value="3"/>
</dbReference>
<evidence type="ECO:0000256" key="5">
    <source>
        <dbReference type="ARBA" id="ARBA00022729"/>
    </source>
</evidence>
<feature type="domain" description="Peptidase S8/S53" evidence="11">
    <location>
        <begin position="104"/>
        <end position="535"/>
    </location>
</feature>
<sequence length="2167" mass="232695">MDKSFMPKAFTSHEQWHSSILETVNLKDTASKSSTKPTRLLYSYDNAFHGFSAVMSEDELQVLEKLPGFVSAYADKMVTLDTTHTFEFLGLNPESGLWPASHYGEDVIVGVIDTGVWPESRSYKDDGMTEIPSRWKGICEPGQDFNASMCNNKLIGVRYFNKGVKAANPNITISMDSGRDTHGHGTHTSSTVGGNYVEGASFFGYATGTARGVAPRARLAMYKVIFDEGSFASDVLAGMDQAVADGVDVISISMGFNNVPLYEDPIAIASFGAMEKGVLVSASAGNAGVTPGRLHNGIPWLLTTAAGSIDRVLSGKLTLGNGQVITGWSMYPASAVVNKFPLIYNESISSCNSTSLSSFNYGIIICENGYFSDQINFIAKSSAPAAIYISDNPSIFESGEFEYPGVVISPENGAAVISYAKSSANPVASISFQQTFVRSTPAPVVASYTSRGPSPSYQGILKPDIMAPGSLVLASWIPKGYTTYIYPDIKLSSEFAMISGTSMACPHSSGIAALLKGAHPEWSPAAIRSAMITGAINIDNINSPIKDSGLNYSIATPLAMGAGLVNPNFALNPGLIYDATPQDYINLLCTMKFTHKQILTITRSSTYTCQNASSDLNYPSFIALYTNETAATLSQKFVRTVTNVGNGPANYSINMIVPSNTNVSVYPSRLSFSSKYEKLSYTLTVEYSGNRTGEVVFGSITWVDVIGLHAVTTLAKRTTYIIHMDKSFMPKAFTSHEQWHSSILETVKLKDTTSGSSINPTRLLYSYDNAFHGFSAVMSEDELKVLEKLPGFASAYADKMVTLDTTHTFEFLGLSPESGLWPASEYGEDVIVGVIDTGVWPESRSYMDDGMTEIPSRWRGICEPGQEFSASMCNNKLIGVQYFNKGVKAAYPNTTLSMDSGRDTRGHGTHTSSTVGGNYVEGASFFGYATGTARGVAPRARLAIYKVVWDEGRFASDVLAGIDKAVADGVDVISISLGFDYVPLYEDPVAIASFGAMEKGILVSASAGNLVGPPEGLHNGIPWLLTTAAGSIDRVLSGKLTLGNGQVITGWSTYPVSALVNELPLIYNESISSCNSTSISSFSNKIIICENAKFPLQIDVIVKSSAIAAIYISDDPLIFENEVFEYPGVVISPEDGAAVISYAKSGAEPVASISFQQTIMRSTPAPVVATYSLRGPSPSYPGILKPDIMAPGSLVLASWIPNVYAALIYPRIELSSEFTTISGTSMACPHSSGIAALLKGAHPEWSPAAIRSAMITTAINIDNTNSPIKDSGLNYSIATPLAMGAGLVNPNFALNPGLIYDATPQDYINLLCAMKFTRKQILTITRSSTYTCQNASSDLNYPSFIALYTNETGATLSQKFIRTVTNVGDGPANYSINMTVPSNTNISVYPSTLSFSSKYDKLSYTLTVEYSGNRTGEIVFGSITWVDVLGLHAVTSPIVSETYIIHMDLSAMPKAFSSHYNWYLTTLFSVSDSKDLLSSKLVYTYTNAINGFSASLSPSEIEAIKNSPGYVSSIKDMSVKVDTTHTSQFLGLNSESGVWPKSDYGKDVIVGLVDTGIWPESRSYSDDGMNEVPSRWKGECESGTQFNTSLCNKKLIGARYFNKGLLANNPNLTISMDSARDTDGHGTHTSSTAAGSRVEGASFFGYAAGTATGVAPKAHVAMYKALWEEGVFLSDILAAIDQAIADGVDVLSLSLGIDALPLYEDPVAIAAFAALEKGIFVSTSAGNEGPFLETLHNGTPWVLTVAAGTVDREFIGTVTLGNGVSVTGLSLYPGNSSSSESSISFVDCQDDKELQKNAHRIVVCIDNNDSVSEDVYNVRNSKVSGAVFITNSTDLEFYLQSEFPAVFLNIQEGDKVLEYVRSDSAPNAKLEFQVTRIGAKPAPKVASYSSRGPSPSCPTILKPDLMGPGALILASWPQQTPVTEVTSGKLYSNFNIISGTSMSCPHASGVAALLKSAHPEWSPAAIRSAMMTTAYVLDNTQSPIQDNGVATPLAMGAGHIDPNKALDPGLIYDATPQDYVNHLCGLNFTSKQIQTITRSSTYTCSNPSLDLNYPSFIGYFNRNSSDSDPKRIQEFKRTVTNLQDGTSVYTAKLTPMGKFKVSVVPNKLTFKEKYEKQSYKLRIEGPIIMDDIVVDGSLSWMETRGKYIVKSPIVATSIRVDPLRGHN</sequence>
<proteinExistence type="inferred from homology"/>
<evidence type="ECO:0000313" key="15">
    <source>
        <dbReference type="Proteomes" id="UP000004994"/>
    </source>
</evidence>
<keyword evidence="3" id="KW-0964">Secreted</keyword>
<dbReference type="PANTHER" id="PTHR10795">
    <property type="entry name" value="PROPROTEIN CONVERTASE SUBTILISIN/KEXIN"/>
    <property type="match status" value="1"/>
</dbReference>
<dbReference type="OMA" id="AFATHHH"/>
<dbReference type="PROSITE" id="PS00138">
    <property type="entry name" value="SUBTILASE_SER"/>
    <property type="match status" value="3"/>
</dbReference>
<keyword evidence="8" id="KW-0325">Glycoprotein</keyword>
<evidence type="ECO:0000256" key="7">
    <source>
        <dbReference type="ARBA" id="ARBA00022825"/>
    </source>
</evidence>
<dbReference type="PaxDb" id="4081-Solyc04g078740.2.1"/>
<dbReference type="Pfam" id="PF05922">
    <property type="entry name" value="Inhibitor_I9"/>
    <property type="match status" value="3"/>
</dbReference>
<dbReference type="InterPro" id="IPR034197">
    <property type="entry name" value="Peptidases_S8_3"/>
</dbReference>
<feature type="domain" description="Subtilisin-like protease fibronectin type-III" evidence="13">
    <location>
        <begin position="2050"/>
        <end position="2154"/>
    </location>
</feature>
<evidence type="ECO:0008006" key="16">
    <source>
        <dbReference type="Google" id="ProtNLM"/>
    </source>
</evidence>
<evidence type="ECO:0000313" key="14">
    <source>
        <dbReference type="EnsemblPlants" id="Solyc04g078730.2.1"/>
    </source>
</evidence>
<evidence type="ECO:0000256" key="4">
    <source>
        <dbReference type="ARBA" id="ARBA00022670"/>
    </source>
</evidence>
<keyword evidence="5" id="KW-0732">Signal</keyword>
<keyword evidence="4 10" id="KW-0645">Protease</keyword>
<dbReference type="InterPro" id="IPR037045">
    <property type="entry name" value="S8pro/Inhibitor_I9_sf"/>
</dbReference>
<dbReference type="FunFam" id="3.40.50.200:FF:000006">
    <property type="entry name" value="Subtilisin-like protease SBT1.5"/>
    <property type="match status" value="3"/>
</dbReference>
<feature type="active site" description="Charge relay system" evidence="10">
    <location>
        <position position="502"/>
    </location>
</feature>
<dbReference type="PROSITE" id="PS51892">
    <property type="entry name" value="SUBTILASE"/>
    <property type="match status" value="3"/>
</dbReference>
<dbReference type="FunFam" id="3.30.70.80:FF:000003">
    <property type="entry name" value="Subtilisin-like protease SBT1.9"/>
    <property type="match status" value="3"/>
</dbReference>
<dbReference type="InterPro" id="IPR000209">
    <property type="entry name" value="Peptidase_S8/S53_dom"/>
</dbReference>
<evidence type="ECO:0000256" key="1">
    <source>
        <dbReference type="ARBA" id="ARBA00004613"/>
    </source>
</evidence>
<accession>A0A3Q7GA54</accession>
<dbReference type="Gene3D" id="2.60.40.2310">
    <property type="match status" value="3"/>
</dbReference>
<organism evidence="14">
    <name type="scientific">Solanum lycopersicum</name>
    <name type="common">Tomato</name>
    <name type="synonym">Lycopersicon esculentum</name>
    <dbReference type="NCBI Taxonomy" id="4081"/>
    <lineage>
        <taxon>Eukaryota</taxon>
        <taxon>Viridiplantae</taxon>
        <taxon>Streptophyta</taxon>
        <taxon>Embryophyta</taxon>
        <taxon>Tracheophyta</taxon>
        <taxon>Spermatophyta</taxon>
        <taxon>Magnoliopsida</taxon>
        <taxon>eudicotyledons</taxon>
        <taxon>Gunneridae</taxon>
        <taxon>Pentapetalae</taxon>
        <taxon>asterids</taxon>
        <taxon>lamiids</taxon>
        <taxon>Solanales</taxon>
        <taxon>Solanaceae</taxon>
        <taxon>Solanoideae</taxon>
        <taxon>Solaneae</taxon>
        <taxon>Solanum</taxon>
        <taxon>Solanum subgen. Lycopersicon</taxon>
    </lineage>
</organism>
<feature type="active site" description="Charge relay system" evidence="9 10">
    <location>
        <position position="1554"/>
    </location>
</feature>
<dbReference type="Gramene" id="Solyc04g078730.2.1">
    <property type="protein sequence ID" value="Solyc04g078730.2.1"/>
    <property type="gene ID" value="Solyc04g078730.2"/>
</dbReference>
<feature type="domain" description="Subtilisin-like protease fibronectin type-III" evidence="13">
    <location>
        <begin position="1338"/>
        <end position="1439"/>
    </location>
</feature>
<dbReference type="Pfam" id="PF00082">
    <property type="entry name" value="Peptidase_S8"/>
    <property type="match status" value="3"/>
</dbReference>
<dbReference type="InterPro" id="IPR045051">
    <property type="entry name" value="SBT"/>
</dbReference>
<dbReference type="Gene3D" id="3.30.70.80">
    <property type="entry name" value="Peptidase S8 propeptide/proteinase inhibitor I9"/>
    <property type="match status" value="3"/>
</dbReference>
<dbReference type="GO" id="GO:0005576">
    <property type="term" value="C:extracellular region"/>
    <property type="evidence" value="ECO:0000318"/>
    <property type="project" value="GO_Central"/>
</dbReference>